<dbReference type="SUPFAM" id="SSF56935">
    <property type="entry name" value="Porins"/>
    <property type="match status" value="1"/>
</dbReference>
<evidence type="ECO:0000313" key="4">
    <source>
        <dbReference type="Proteomes" id="UP000436822"/>
    </source>
</evidence>
<evidence type="ECO:0000313" key="3">
    <source>
        <dbReference type="EMBL" id="GFE66262.1"/>
    </source>
</evidence>
<dbReference type="EMBL" id="BLJE01000004">
    <property type="protein sequence ID" value="GFE66262.1"/>
    <property type="molecule type" value="Genomic_DNA"/>
</dbReference>
<feature type="domain" description="Porin" evidence="2">
    <location>
        <begin position="7"/>
        <end position="316"/>
    </location>
</feature>
<gene>
    <name evidence="3" type="ORF">KIN_33360</name>
</gene>
<dbReference type="Pfam" id="PF13609">
    <property type="entry name" value="Porin_4"/>
    <property type="match status" value="1"/>
</dbReference>
<dbReference type="InterPro" id="IPR023614">
    <property type="entry name" value="Porin_dom_sf"/>
</dbReference>
<comment type="caution">
    <text evidence="3">The sequence shown here is derived from an EMBL/GenBank/DDBJ whole genome shotgun (WGS) entry which is preliminary data.</text>
</comment>
<keyword evidence="1" id="KW-0732">Signal</keyword>
<protein>
    <submittedName>
        <fullName evidence="3">Porin</fullName>
    </submittedName>
</protein>
<dbReference type="Gene3D" id="2.40.160.10">
    <property type="entry name" value="Porin"/>
    <property type="match status" value="1"/>
</dbReference>
<organism evidence="3 4">
    <name type="scientific">Litoreibacter roseus</name>
    <dbReference type="NCBI Taxonomy" id="2601869"/>
    <lineage>
        <taxon>Bacteria</taxon>
        <taxon>Pseudomonadati</taxon>
        <taxon>Pseudomonadota</taxon>
        <taxon>Alphaproteobacteria</taxon>
        <taxon>Rhodobacterales</taxon>
        <taxon>Roseobacteraceae</taxon>
        <taxon>Litoreibacter</taxon>
    </lineage>
</organism>
<sequence length="332" mass="33953">MKKILLASTAIVAFCGAAAADVSLSGRAEMGIVDSDADDISAQFFTDIDVTFTMSGETDGGLAFGASVDLDEGGDGSAASDDNSDDGGATIFISGGFGTVTMGDTDGALDWALSDAGNNNNGGSINDDETEHAGYNGSYLDGDGGNDGQILRYNYTAGAFGFAISYEQGDTDFEDFDFGDERTESDESDGFAIGVRYGLDIAAGTVNFGLGYQEVDVDGDDNDLDGIGLSIAATFDNGLAAGITYLDGEFDGDDEGDDHIGVGIGYTTGAITLHANYGQYDYGDDSEAEGFGLSAAYDLGGGAVVHAGYGDSDFDDDDADFSTFSLGLGLSF</sequence>
<dbReference type="AlphaFoldDB" id="A0A6N6JM52"/>
<keyword evidence="4" id="KW-1185">Reference proteome</keyword>
<dbReference type="OrthoDB" id="7326315at2"/>
<dbReference type="RefSeq" id="WP_159809145.1">
    <property type="nucleotide sequence ID" value="NZ_BLJE01000004.1"/>
</dbReference>
<evidence type="ECO:0000256" key="1">
    <source>
        <dbReference type="SAM" id="SignalP"/>
    </source>
</evidence>
<feature type="signal peptide" evidence="1">
    <location>
        <begin position="1"/>
        <end position="19"/>
    </location>
</feature>
<evidence type="ECO:0000259" key="2">
    <source>
        <dbReference type="Pfam" id="PF13609"/>
    </source>
</evidence>
<dbReference type="Proteomes" id="UP000436822">
    <property type="component" value="Unassembled WGS sequence"/>
</dbReference>
<dbReference type="GO" id="GO:0016020">
    <property type="term" value="C:membrane"/>
    <property type="evidence" value="ECO:0007669"/>
    <property type="project" value="InterPro"/>
</dbReference>
<dbReference type="GO" id="GO:0015288">
    <property type="term" value="F:porin activity"/>
    <property type="evidence" value="ECO:0007669"/>
    <property type="project" value="InterPro"/>
</dbReference>
<name>A0A6N6JM52_9RHOB</name>
<reference evidence="3 4" key="1">
    <citation type="submission" date="2019-12" db="EMBL/GenBank/DDBJ databases">
        <title>Litoreibacter badius sp. nov., a novel bacteriochlorophyll a-containing bacterium in the genus Litoreibacter.</title>
        <authorList>
            <person name="Kanamuro M."/>
            <person name="Takabe Y."/>
            <person name="Mori K."/>
            <person name="Takaichi S."/>
            <person name="Hanada S."/>
        </authorList>
    </citation>
    <scope>NUCLEOTIDE SEQUENCE [LARGE SCALE GENOMIC DNA]</scope>
    <source>
        <strain evidence="3 4">K6</strain>
    </source>
</reference>
<proteinExistence type="predicted"/>
<feature type="chain" id="PRO_5026702911" evidence="1">
    <location>
        <begin position="20"/>
        <end position="332"/>
    </location>
</feature>
<dbReference type="InterPro" id="IPR033900">
    <property type="entry name" value="Gram_neg_porin_domain"/>
</dbReference>
<accession>A0A6N6JM52</accession>